<dbReference type="GO" id="GO:0015074">
    <property type="term" value="P:DNA integration"/>
    <property type="evidence" value="ECO:0007669"/>
    <property type="project" value="InterPro"/>
</dbReference>
<feature type="domain" description="Integrase catalytic" evidence="5">
    <location>
        <begin position="511"/>
        <end position="686"/>
    </location>
</feature>
<dbReference type="Pfam" id="PF07727">
    <property type="entry name" value="RVT_2"/>
    <property type="match status" value="1"/>
</dbReference>
<dbReference type="PROSITE" id="PS50158">
    <property type="entry name" value="ZF_CCHC"/>
    <property type="match status" value="1"/>
</dbReference>
<organism evidence="6 7">
    <name type="scientific">Populus alba x Populus x berolinensis</name>
    <dbReference type="NCBI Taxonomy" id="444605"/>
    <lineage>
        <taxon>Eukaryota</taxon>
        <taxon>Viridiplantae</taxon>
        <taxon>Streptophyta</taxon>
        <taxon>Embryophyta</taxon>
        <taxon>Tracheophyta</taxon>
        <taxon>Spermatophyta</taxon>
        <taxon>Magnoliopsida</taxon>
        <taxon>eudicotyledons</taxon>
        <taxon>Gunneridae</taxon>
        <taxon>Pentapetalae</taxon>
        <taxon>rosids</taxon>
        <taxon>fabids</taxon>
        <taxon>Malpighiales</taxon>
        <taxon>Salicaceae</taxon>
        <taxon>Saliceae</taxon>
        <taxon>Populus</taxon>
    </lineage>
</organism>
<dbReference type="Pfam" id="PF00665">
    <property type="entry name" value="rve"/>
    <property type="match status" value="1"/>
</dbReference>
<comment type="caution">
    <text evidence="6">The sequence shown here is derived from an EMBL/GenBank/DDBJ whole genome shotgun (WGS) entry which is preliminary data.</text>
</comment>
<dbReference type="CDD" id="cd09272">
    <property type="entry name" value="RNase_HI_RT_Ty1"/>
    <property type="match status" value="1"/>
</dbReference>
<dbReference type="InterPro" id="IPR025724">
    <property type="entry name" value="GAG-pre-integrase_dom"/>
</dbReference>
<dbReference type="GO" id="GO:0008270">
    <property type="term" value="F:zinc ion binding"/>
    <property type="evidence" value="ECO:0007669"/>
    <property type="project" value="UniProtKB-KW"/>
</dbReference>
<gene>
    <name evidence="6" type="ORF">NC653_027227</name>
</gene>
<dbReference type="InterPro" id="IPR036875">
    <property type="entry name" value="Znf_CCHC_sf"/>
</dbReference>
<dbReference type="Gene3D" id="4.10.60.10">
    <property type="entry name" value="Zinc finger, CCHC-type"/>
    <property type="match status" value="1"/>
</dbReference>
<keyword evidence="1" id="KW-0064">Aspartyl protease</keyword>
<dbReference type="InterPro" id="IPR036397">
    <property type="entry name" value="RNaseH_sf"/>
</dbReference>
<reference evidence="6" key="1">
    <citation type="journal article" date="2023" name="Mol. Ecol. Resour.">
        <title>Chromosome-level genome assembly of a triploid poplar Populus alba 'Berolinensis'.</title>
        <authorList>
            <person name="Chen S."/>
            <person name="Yu Y."/>
            <person name="Wang X."/>
            <person name="Wang S."/>
            <person name="Zhang T."/>
            <person name="Zhou Y."/>
            <person name="He R."/>
            <person name="Meng N."/>
            <person name="Wang Y."/>
            <person name="Liu W."/>
            <person name="Liu Z."/>
            <person name="Liu J."/>
            <person name="Guo Q."/>
            <person name="Huang H."/>
            <person name="Sederoff R.R."/>
            <person name="Wang G."/>
            <person name="Qu G."/>
            <person name="Chen S."/>
        </authorList>
    </citation>
    <scope>NUCLEOTIDE SEQUENCE</scope>
    <source>
        <strain evidence="6">SC-2020</strain>
    </source>
</reference>
<dbReference type="InterPro" id="IPR001584">
    <property type="entry name" value="Integrase_cat-core"/>
</dbReference>
<dbReference type="SUPFAM" id="SSF57756">
    <property type="entry name" value="Retrovirus zinc finger-like domains"/>
    <property type="match status" value="1"/>
</dbReference>
<keyword evidence="7" id="KW-1185">Reference proteome</keyword>
<dbReference type="Pfam" id="PF22936">
    <property type="entry name" value="Pol_BBD"/>
    <property type="match status" value="1"/>
</dbReference>
<evidence type="ECO:0000256" key="3">
    <source>
        <dbReference type="SAM" id="MobiDB-lite"/>
    </source>
</evidence>
<keyword evidence="2" id="KW-0863">Zinc-finger</keyword>
<dbReference type="Pfam" id="PF13976">
    <property type="entry name" value="gag_pre-integrs"/>
    <property type="match status" value="1"/>
</dbReference>
<dbReference type="InterPro" id="IPR043502">
    <property type="entry name" value="DNA/RNA_pol_sf"/>
</dbReference>
<dbReference type="PANTHER" id="PTHR11439:SF497">
    <property type="entry name" value="CYSTEINE-RICH RLK (RECEPTOR-LIKE PROTEIN KINASE) 8"/>
    <property type="match status" value="1"/>
</dbReference>
<feature type="region of interest" description="Disordered" evidence="3">
    <location>
        <begin position="794"/>
        <end position="819"/>
    </location>
</feature>
<dbReference type="InterPro" id="IPR054722">
    <property type="entry name" value="PolX-like_BBD"/>
</dbReference>
<dbReference type="SUPFAM" id="SSF53098">
    <property type="entry name" value="Ribonuclease H-like"/>
    <property type="match status" value="1"/>
</dbReference>
<dbReference type="Gene3D" id="3.30.420.10">
    <property type="entry name" value="Ribonuclease H-like superfamily/Ribonuclease H"/>
    <property type="match status" value="1"/>
</dbReference>
<evidence type="ECO:0000259" key="5">
    <source>
        <dbReference type="PROSITE" id="PS50994"/>
    </source>
</evidence>
<dbReference type="InterPro" id="IPR001878">
    <property type="entry name" value="Znf_CCHC"/>
</dbReference>
<evidence type="ECO:0000256" key="1">
    <source>
        <dbReference type="ARBA" id="ARBA00022750"/>
    </source>
</evidence>
<dbReference type="InterPro" id="IPR029472">
    <property type="entry name" value="Copia-like_N"/>
</dbReference>
<evidence type="ECO:0000313" key="6">
    <source>
        <dbReference type="EMBL" id="KAJ6978996.1"/>
    </source>
</evidence>
<dbReference type="PANTHER" id="PTHR11439">
    <property type="entry name" value="GAG-POL-RELATED RETROTRANSPOSON"/>
    <property type="match status" value="1"/>
</dbReference>
<dbReference type="SMART" id="SM00343">
    <property type="entry name" value="ZnF_C2HC"/>
    <property type="match status" value="2"/>
</dbReference>
<keyword evidence="1" id="KW-0378">Hydrolase</keyword>
<proteinExistence type="predicted"/>
<dbReference type="Proteomes" id="UP001164929">
    <property type="component" value="Chromosome 11"/>
</dbReference>
<accession>A0AAD6Q4S8</accession>
<dbReference type="SUPFAM" id="SSF56672">
    <property type="entry name" value="DNA/RNA polymerases"/>
    <property type="match status" value="1"/>
</dbReference>
<dbReference type="Pfam" id="PF14244">
    <property type="entry name" value="Retrotran_gag_3"/>
    <property type="match status" value="1"/>
</dbReference>
<dbReference type="PROSITE" id="PS50994">
    <property type="entry name" value="INTEGRASE"/>
    <property type="match status" value="1"/>
</dbReference>
<dbReference type="EMBL" id="JAQIZT010000011">
    <property type="protein sequence ID" value="KAJ6978996.1"/>
    <property type="molecule type" value="Genomic_DNA"/>
</dbReference>
<protein>
    <submittedName>
        <fullName evidence="6">Retrovirus-related Pol polyprotein from transposon TNT 1-94</fullName>
    </submittedName>
</protein>
<evidence type="ECO:0000259" key="4">
    <source>
        <dbReference type="PROSITE" id="PS50158"/>
    </source>
</evidence>
<name>A0AAD6Q4S8_9ROSI</name>
<dbReference type="InterPro" id="IPR013103">
    <property type="entry name" value="RVT_2"/>
</dbReference>
<keyword evidence="2" id="KW-0862">Zinc</keyword>
<sequence>MSGEAFLTRFNGKNYASWEFQFRMFVKGKELWGHLDGSSPAPTEPQELGIWTTKDAKIVSWILGSVEPHMINNLRSFGTGKEIWDYFRRIYSQNNSAQKFQVEMGIANYKQGNLSIEQFYAGFLNLWSEYTGIIYSKIPKDSLEALYLVYAESQRDQFLMKLRPEFEAVRASLINRSPVPTLDECLGELLREEQRLATQHELTQDTVTEINVAYMAQGRGRQRGGSVQCFNCKELGHIARNCSKKFCNYCKKEGHVIRECRLRPQNRQGFTVQSKLGATSMAAAAVSSPLAPESSSSVSSSSGTITPEMVQQMIISAFSALGISGNKLNISLDSAYNKPWLMDSAASNHMTSSKNGLCNVRKYMGNQHIQVANGDNLPILSIGNLGSYFNNIFVSPKLSTSLLSVGQMVENNCEILFNRHGCCVQDQVSGKVIAKGPKVGRLFPIQFSIPSINSCAYSTVINNPHFWHKKLGHPNSNVLTHLMKHGYLGNKNSFSTEFLDCSSCKLGKSKALSFPSHGSRASKCFEIIHTDVWGISPVISHAQYKYFVTFIDDFSRFTWIYFLRSKADVFSTFQTFVVFVENQFSAHIKILRSDSGGEYVSKEFQEYLKNKGILSQRSCPYTPQQNGLAERKNRHLLDVVRTLLIDSSVPTRFWVEALSTAVHLINRLPSQVLNFASPYSILFGVLPEYDSLHVFGCVCFVHLPFTERNKLSAQAARCAFLGYSNSHKGFVCYDANAHKIRISRNVIFFENQNFFPSCPSTESTPIQLPTFDDDSPSYIFERFKPGIVYQRRHPPSTLPLPDTEPTSDHSTQLRRSTRVSRAPNRYGYSATTIDSTFVPKTYAQACTQECWQQAMKEELQALQDNHTWDIVSCPTSIKPIGCKWVYTIKFQPDGSVERYKARLVALGNCQAYGINYEETFAPVAKMTTIRTIMAIAASKRWPLRQMDVKNAFLHGDLKENIYMTPPPGMFTHPSDKVCWLKRSLYGLKQAPRAWFEKFRTTLLKLKFIQSQYDSSLFLQQTTTGIVALLVYVDDIIITGSDIPLIEDLQRSLNSEFHMKDLGHLHYFLGLQVHSMSNGISLHQHKYTQEILLLGGLESGNSVLTPLELNLKLCQNDGDLLPDPSIYRQLVGSLNYLTITRPDISFAVQQVSQFLQAPRQPHLAAVRRILRYLKGTSGRGLFFPADNSLQLTGYSDADWAGCMDTRRSVTGWCMFLGNALISWKSKKQDRISKSSTESEYRAMSSACSEIVWLQGLLRELGFPQHTPTPLHADNISAIQIATNPVFHERTKHIEVDCHYIREAVDHNILTLPHISTEHQTADVFTKALSRPRHQLMIDKLMLLDRPASI</sequence>
<dbReference type="InterPro" id="IPR057670">
    <property type="entry name" value="SH3_retrovirus"/>
</dbReference>
<feature type="domain" description="CCHC-type" evidence="4">
    <location>
        <begin position="229"/>
        <end position="244"/>
    </location>
</feature>
<dbReference type="InterPro" id="IPR012337">
    <property type="entry name" value="RNaseH-like_sf"/>
</dbReference>
<keyword evidence="1" id="KW-0645">Protease</keyword>
<keyword evidence="2" id="KW-0479">Metal-binding</keyword>
<dbReference type="GO" id="GO:0004190">
    <property type="term" value="F:aspartic-type endopeptidase activity"/>
    <property type="evidence" value="ECO:0007669"/>
    <property type="project" value="UniProtKB-KW"/>
</dbReference>
<dbReference type="GO" id="GO:0003676">
    <property type="term" value="F:nucleic acid binding"/>
    <property type="evidence" value="ECO:0007669"/>
    <property type="project" value="InterPro"/>
</dbReference>
<dbReference type="Pfam" id="PF00098">
    <property type="entry name" value="zf-CCHC"/>
    <property type="match status" value="1"/>
</dbReference>
<dbReference type="Pfam" id="PF25597">
    <property type="entry name" value="SH3_retrovirus"/>
    <property type="match status" value="1"/>
</dbReference>
<evidence type="ECO:0000313" key="7">
    <source>
        <dbReference type="Proteomes" id="UP001164929"/>
    </source>
</evidence>
<evidence type="ECO:0000256" key="2">
    <source>
        <dbReference type="PROSITE-ProRule" id="PRU00047"/>
    </source>
</evidence>